<sequence length="200" mass="21135">MTKVTTGATMSLDGYIADASHGGFEYLFQWYENGDVETPTADPELTFRTSATSARHLRALTERTGALVVGRRLFDITSGWGGRHPLDVPVVVVTHSVPEGWAPENDSFVFVTDGIESAIARAKAIAGDKEVGVNGGTIAAQVVEAGLLDEVHVDLVPVLLGAGIPLFADLKIAPLQLDGPFSVVEGDGVTHLAYRVRPAA</sequence>
<dbReference type="Gene3D" id="3.40.430.10">
    <property type="entry name" value="Dihydrofolate Reductase, subunit A"/>
    <property type="match status" value="1"/>
</dbReference>
<dbReference type="Proteomes" id="UP000198864">
    <property type="component" value="Unassembled WGS sequence"/>
</dbReference>
<evidence type="ECO:0000313" key="3">
    <source>
        <dbReference type="EMBL" id="SCE92550.1"/>
    </source>
</evidence>
<gene>
    <name evidence="3" type="ORF">GA0070561_2479</name>
    <name evidence="2" type="ORF">GAR05_05373</name>
</gene>
<dbReference type="AlphaFoldDB" id="A0A1C4W8L9"/>
<dbReference type="InterPro" id="IPR050765">
    <property type="entry name" value="Riboflavin_Biosynth_HTPR"/>
</dbReference>
<dbReference type="RefSeq" id="WP_091399010.1">
    <property type="nucleotide sequence ID" value="NZ_FMCR01000002.1"/>
</dbReference>
<accession>A0A1C4W8L9</accession>
<protein>
    <submittedName>
        <fullName evidence="3">Dihydrofolate reductase</fullName>
    </submittedName>
</protein>
<evidence type="ECO:0000259" key="1">
    <source>
        <dbReference type="Pfam" id="PF01872"/>
    </source>
</evidence>
<dbReference type="EMBL" id="PXXW01000044">
    <property type="protein sequence ID" value="RAN93595.1"/>
    <property type="molecule type" value="Genomic_DNA"/>
</dbReference>
<keyword evidence="5" id="KW-1185">Reference proteome</keyword>
<dbReference type="EMBL" id="FMCR01000002">
    <property type="protein sequence ID" value="SCE92550.1"/>
    <property type="molecule type" value="Genomic_DNA"/>
</dbReference>
<dbReference type="PANTHER" id="PTHR38011:SF12">
    <property type="entry name" value="BIFUNCTIONAL DEAMINASE-REDUCTASE DOMAIN PROTEIN"/>
    <property type="match status" value="1"/>
</dbReference>
<reference evidence="2 5" key="2">
    <citation type="submission" date="2018-03" db="EMBL/GenBank/DDBJ databases">
        <title>Genomic framework for the identification of Micromonospora saelicesensis and Micromonospora noduli.</title>
        <authorList>
            <person name="Riesco R."/>
            <person name="Trujillo M.E."/>
        </authorList>
    </citation>
    <scope>NUCLEOTIDE SEQUENCE [LARGE SCALE GENOMIC DNA]</scope>
    <source>
        <strain evidence="2 5">GAR05</strain>
    </source>
</reference>
<reference evidence="3 4" key="1">
    <citation type="submission" date="2016-06" db="EMBL/GenBank/DDBJ databases">
        <authorList>
            <person name="Kjaerup R.B."/>
            <person name="Dalgaard T.S."/>
            <person name="Juul-Madsen H.R."/>
        </authorList>
    </citation>
    <scope>NUCLEOTIDE SEQUENCE [LARGE SCALE GENOMIC DNA]</scope>
    <source>
        <strain evidence="3 4">DSM 44871</strain>
    </source>
</reference>
<dbReference type="Proteomes" id="UP000249334">
    <property type="component" value="Unassembled WGS sequence"/>
</dbReference>
<evidence type="ECO:0000313" key="2">
    <source>
        <dbReference type="EMBL" id="RAN93595.1"/>
    </source>
</evidence>
<dbReference type="GO" id="GO:0008703">
    <property type="term" value="F:5-amino-6-(5-phosphoribosylamino)uracil reductase activity"/>
    <property type="evidence" value="ECO:0007669"/>
    <property type="project" value="InterPro"/>
</dbReference>
<feature type="domain" description="Bacterial bifunctional deaminase-reductase C-terminal" evidence="1">
    <location>
        <begin position="3"/>
        <end position="173"/>
    </location>
</feature>
<evidence type="ECO:0000313" key="5">
    <source>
        <dbReference type="Proteomes" id="UP000249334"/>
    </source>
</evidence>
<dbReference type="Pfam" id="PF01872">
    <property type="entry name" value="RibD_C"/>
    <property type="match status" value="1"/>
</dbReference>
<dbReference type="SUPFAM" id="SSF53597">
    <property type="entry name" value="Dihydrofolate reductase-like"/>
    <property type="match status" value="1"/>
</dbReference>
<proteinExistence type="predicted"/>
<dbReference type="InterPro" id="IPR002734">
    <property type="entry name" value="RibDG_C"/>
</dbReference>
<dbReference type="PANTHER" id="PTHR38011">
    <property type="entry name" value="DIHYDROFOLATE REDUCTASE FAMILY PROTEIN (AFU_ORTHOLOGUE AFUA_8G06820)"/>
    <property type="match status" value="1"/>
</dbReference>
<evidence type="ECO:0000313" key="4">
    <source>
        <dbReference type="Proteomes" id="UP000198864"/>
    </source>
</evidence>
<dbReference type="InterPro" id="IPR024072">
    <property type="entry name" value="DHFR-like_dom_sf"/>
</dbReference>
<dbReference type="STRING" id="285676.GA0070561_2479"/>
<name>A0A1C4W8L9_9ACTN</name>
<dbReference type="GO" id="GO:0009231">
    <property type="term" value="P:riboflavin biosynthetic process"/>
    <property type="evidence" value="ECO:0007669"/>
    <property type="project" value="InterPro"/>
</dbReference>
<organism evidence="3 4">
    <name type="scientific">Micromonospora saelicesensis</name>
    <dbReference type="NCBI Taxonomy" id="285676"/>
    <lineage>
        <taxon>Bacteria</taxon>
        <taxon>Bacillati</taxon>
        <taxon>Actinomycetota</taxon>
        <taxon>Actinomycetes</taxon>
        <taxon>Micromonosporales</taxon>
        <taxon>Micromonosporaceae</taxon>
        <taxon>Micromonospora</taxon>
    </lineage>
</organism>